<dbReference type="GO" id="GO:0005737">
    <property type="term" value="C:cytoplasm"/>
    <property type="evidence" value="ECO:0007669"/>
    <property type="project" value="InterPro"/>
</dbReference>
<dbReference type="Gene3D" id="3.30.930.10">
    <property type="entry name" value="Bira Bifunctional Protein, Domain 2"/>
    <property type="match status" value="1"/>
</dbReference>
<dbReference type="GO" id="GO:0006427">
    <property type="term" value="P:histidyl-tRNA aminoacylation"/>
    <property type="evidence" value="ECO:0007669"/>
    <property type="project" value="TreeGrafter"/>
</dbReference>
<evidence type="ECO:0000259" key="1">
    <source>
        <dbReference type="Pfam" id="PF13393"/>
    </source>
</evidence>
<gene>
    <name evidence="2" type="primary">hisS</name>
    <name evidence="2" type="ORF">HF568_03800</name>
</gene>
<dbReference type="InterPro" id="IPR041715">
    <property type="entry name" value="HisRS-like_core"/>
</dbReference>
<dbReference type="Proteomes" id="UP000887300">
    <property type="component" value="Unassembled WGS sequence"/>
</dbReference>
<evidence type="ECO:0000313" key="3">
    <source>
        <dbReference type="Proteomes" id="UP000887300"/>
    </source>
</evidence>
<dbReference type="SUPFAM" id="SSF55681">
    <property type="entry name" value="Class II aaRS and biotin synthetases"/>
    <property type="match status" value="1"/>
</dbReference>
<dbReference type="AlphaFoldDB" id="A0A8X8G7F8"/>
<keyword evidence="2" id="KW-0436">Ligase</keyword>
<dbReference type="EMBL" id="JABBHS010000114">
    <property type="protein sequence ID" value="MBU2722370.1"/>
    <property type="molecule type" value="Genomic_DNA"/>
</dbReference>
<protein>
    <submittedName>
        <fullName evidence="2">Histidine--tRNA ligase</fullName>
        <ecNumber evidence="2">6.1.1.21</ecNumber>
    </submittedName>
</protein>
<dbReference type="InterPro" id="IPR004516">
    <property type="entry name" value="HisRS/HisZ"/>
</dbReference>
<feature type="non-terminal residue" evidence="2">
    <location>
        <position position="103"/>
    </location>
</feature>
<dbReference type="RefSeq" id="WP_215890460.1">
    <property type="nucleotide sequence ID" value="NZ_JABBHS010000114.1"/>
</dbReference>
<dbReference type="PANTHER" id="PTHR43707:SF1">
    <property type="entry name" value="HISTIDINE--TRNA LIGASE, MITOCHONDRIAL-RELATED"/>
    <property type="match status" value="1"/>
</dbReference>
<dbReference type="PANTHER" id="PTHR43707">
    <property type="entry name" value="HISTIDYL-TRNA SYNTHETASE"/>
    <property type="match status" value="1"/>
</dbReference>
<dbReference type="Pfam" id="PF13393">
    <property type="entry name" value="tRNA-synt_His"/>
    <property type="match status" value="1"/>
</dbReference>
<dbReference type="GO" id="GO:0004821">
    <property type="term" value="F:histidine-tRNA ligase activity"/>
    <property type="evidence" value="ECO:0007669"/>
    <property type="project" value="UniProtKB-EC"/>
</dbReference>
<feature type="domain" description="Class II Histidinyl-tRNA synthetase (HisRS)-like catalytic core" evidence="1">
    <location>
        <begin position="11"/>
        <end position="98"/>
    </location>
</feature>
<organism evidence="2 3">
    <name type="scientific">Acidithiobacillus ferridurans</name>
    <dbReference type="NCBI Taxonomy" id="1232575"/>
    <lineage>
        <taxon>Bacteria</taxon>
        <taxon>Pseudomonadati</taxon>
        <taxon>Pseudomonadota</taxon>
        <taxon>Acidithiobacillia</taxon>
        <taxon>Acidithiobacillales</taxon>
        <taxon>Acidithiobacillaceae</taxon>
        <taxon>Acidithiobacillus</taxon>
    </lineage>
</organism>
<comment type="caution">
    <text evidence="2">The sequence shown here is derived from an EMBL/GenBank/DDBJ whole genome shotgun (WGS) entry which is preliminary data.</text>
</comment>
<reference evidence="2" key="1">
    <citation type="journal article" date="2021" name="ISME J.">
        <title>Genomic evolution of the class Acidithiobacillia: deep-branching Proteobacteria living in extreme acidic conditions.</title>
        <authorList>
            <person name="Moya-Beltran A."/>
            <person name="Beard S."/>
            <person name="Rojas-Villalobos C."/>
            <person name="Issotta F."/>
            <person name="Gallardo Y."/>
            <person name="Ulloa R."/>
            <person name="Giaveno A."/>
            <person name="Degli Esposti M."/>
            <person name="Johnson D.B."/>
            <person name="Quatrini R."/>
        </authorList>
    </citation>
    <scope>NUCLEOTIDE SEQUENCE</scope>
    <source>
        <strain evidence="2">DSM 583</strain>
    </source>
</reference>
<accession>A0A8X8G7F8</accession>
<evidence type="ECO:0000313" key="2">
    <source>
        <dbReference type="EMBL" id="MBU2722370.1"/>
    </source>
</evidence>
<dbReference type="EC" id="6.1.1.21" evidence="2"/>
<sequence length="103" mass="11411">MASKELQAVRGMNDIFPEESAGWQALEDDLRMLLALYDYGEVRLPLLESTELFARAIGDATDIVQKEMYTFADRNGDSLTLRPEGTAGCVRAAIQARSIRGQT</sequence>
<proteinExistence type="predicted"/>
<dbReference type="InterPro" id="IPR045864">
    <property type="entry name" value="aa-tRNA-synth_II/BPL/LPL"/>
</dbReference>
<name>A0A8X8G7F8_ACIFI</name>